<dbReference type="InterPro" id="IPR029058">
    <property type="entry name" value="AB_hydrolase_fold"/>
</dbReference>
<dbReference type="KEGG" id="rain:Rai3103_11630"/>
<dbReference type="AlphaFoldDB" id="A0A5Q2FBG0"/>
<evidence type="ECO:0000313" key="7">
    <source>
        <dbReference type="Proteomes" id="UP000386847"/>
    </source>
</evidence>
<dbReference type="InterPro" id="IPR000073">
    <property type="entry name" value="AB_hydrolase_1"/>
</dbReference>
<feature type="region of interest" description="Disordered" evidence="4">
    <location>
        <begin position="13"/>
        <end position="41"/>
    </location>
</feature>
<dbReference type="Proteomes" id="UP000386847">
    <property type="component" value="Chromosome"/>
</dbReference>
<name>A0A5Q2FBG0_9ACTN</name>
<evidence type="ECO:0000259" key="5">
    <source>
        <dbReference type="Pfam" id="PF00561"/>
    </source>
</evidence>
<keyword evidence="6" id="KW-0378">Hydrolase</keyword>
<dbReference type="PANTHER" id="PTHR43798">
    <property type="entry name" value="MONOACYLGLYCEROL LIPASE"/>
    <property type="match status" value="1"/>
</dbReference>
<feature type="domain" description="AB hydrolase-1" evidence="5">
    <location>
        <begin position="47"/>
        <end position="156"/>
    </location>
</feature>
<dbReference type="PANTHER" id="PTHR43798:SF33">
    <property type="entry name" value="HYDROLASE, PUTATIVE (AFU_ORTHOLOGUE AFUA_2G14860)-RELATED"/>
    <property type="match status" value="1"/>
</dbReference>
<proteinExistence type="predicted"/>
<sequence>MVNRPVRPVVTVNPESRGYRLTAAPGARTSGDATSGTGDTPAPGSRAVLLCHGFSSTPSSLRPWAEHLAACGYDVSVPRLPGHGTNWREMNRTEWTDWYDREEQEYVRLAARYDVVFVGGMSMGAALAIRLAEQHPEIPAIAVVNPSIGTADRRYLLLPVLSRLIASTPGISGDIKHPGLREYAYDRTPLRAASSMRGLWRDVVGHLDRLTAPTLVFRSTVDHVVDDTSLGLLRRAPCELTVRMLENSYHVATLDNDAPIIEAGSAEFFDRFTTRR</sequence>
<dbReference type="Pfam" id="PF00561">
    <property type="entry name" value="Abhydrolase_1"/>
    <property type="match status" value="1"/>
</dbReference>
<dbReference type="Gene3D" id="3.40.50.1820">
    <property type="entry name" value="alpha/beta hydrolase"/>
    <property type="match status" value="1"/>
</dbReference>
<reference evidence="6 7" key="1">
    <citation type="submission" date="2019-10" db="EMBL/GenBank/DDBJ databases">
        <title>Genomic analysis of Raineyella sp. CBA3103.</title>
        <authorList>
            <person name="Roh S.W."/>
        </authorList>
    </citation>
    <scope>NUCLEOTIDE SEQUENCE [LARGE SCALE GENOMIC DNA]</scope>
    <source>
        <strain evidence="6 7">CBA3103</strain>
    </source>
</reference>
<organism evidence="6 7">
    <name type="scientific">Raineyella fluvialis</name>
    <dbReference type="NCBI Taxonomy" id="2662261"/>
    <lineage>
        <taxon>Bacteria</taxon>
        <taxon>Bacillati</taxon>
        <taxon>Actinomycetota</taxon>
        <taxon>Actinomycetes</taxon>
        <taxon>Propionibacteriales</taxon>
        <taxon>Propionibacteriaceae</taxon>
        <taxon>Raineyella</taxon>
    </lineage>
</organism>
<dbReference type="EMBL" id="CP045725">
    <property type="protein sequence ID" value="QGF24212.1"/>
    <property type="molecule type" value="Genomic_DNA"/>
</dbReference>
<evidence type="ECO:0000256" key="2">
    <source>
        <dbReference type="PIRSR" id="PIRSR017388-2"/>
    </source>
</evidence>
<dbReference type="InterPro" id="IPR012354">
    <property type="entry name" value="Esterase_lipase"/>
</dbReference>
<dbReference type="RefSeq" id="WP_153572741.1">
    <property type="nucleotide sequence ID" value="NZ_CP045725.1"/>
</dbReference>
<keyword evidence="7" id="KW-1185">Reference proteome</keyword>
<dbReference type="GO" id="GO:0052689">
    <property type="term" value="F:carboxylic ester hydrolase activity"/>
    <property type="evidence" value="ECO:0007669"/>
    <property type="project" value="InterPro"/>
</dbReference>
<feature type="active site" description="Nucleophile" evidence="1">
    <location>
        <position position="122"/>
    </location>
</feature>
<feature type="binding site" evidence="2">
    <location>
        <position position="123"/>
    </location>
    <ligand>
        <name>substrate</name>
    </ligand>
</feature>
<feature type="binding site" evidence="2">
    <location>
        <position position="54"/>
    </location>
    <ligand>
        <name>substrate</name>
    </ligand>
</feature>
<gene>
    <name evidence="6" type="ORF">Rai3103_11630</name>
</gene>
<feature type="active site" description="Charge relay system" evidence="1">
    <location>
        <position position="250"/>
    </location>
</feature>
<dbReference type="PIRSF" id="PIRSF017388">
    <property type="entry name" value="Esterase_lipase"/>
    <property type="match status" value="1"/>
</dbReference>
<feature type="compositionally biased region" description="Low complexity" evidence="4">
    <location>
        <begin position="26"/>
        <end position="40"/>
    </location>
</feature>
<evidence type="ECO:0000256" key="3">
    <source>
        <dbReference type="PIRSR" id="PIRSR017388-3"/>
    </source>
</evidence>
<dbReference type="SUPFAM" id="SSF53474">
    <property type="entry name" value="alpha/beta-Hydrolases"/>
    <property type="match status" value="1"/>
</dbReference>
<protein>
    <submittedName>
        <fullName evidence="6">Alpha/beta fold hydrolase</fullName>
    </submittedName>
</protein>
<dbReference type="InterPro" id="IPR050266">
    <property type="entry name" value="AB_hydrolase_sf"/>
</dbReference>
<feature type="active site" description="Charge relay system" evidence="1">
    <location>
        <position position="222"/>
    </location>
</feature>
<accession>A0A5Q2FBG0</accession>
<evidence type="ECO:0000313" key="6">
    <source>
        <dbReference type="EMBL" id="QGF24212.1"/>
    </source>
</evidence>
<feature type="site" description="Important for substrate specificity" evidence="3">
    <location>
        <position position="171"/>
    </location>
</feature>
<evidence type="ECO:0000256" key="4">
    <source>
        <dbReference type="SAM" id="MobiDB-lite"/>
    </source>
</evidence>
<evidence type="ECO:0000256" key="1">
    <source>
        <dbReference type="PIRSR" id="PIRSR017388-1"/>
    </source>
</evidence>
<dbReference type="GO" id="GO:0016020">
    <property type="term" value="C:membrane"/>
    <property type="evidence" value="ECO:0007669"/>
    <property type="project" value="TreeGrafter"/>
</dbReference>